<keyword evidence="3" id="KW-1185">Reference proteome</keyword>
<gene>
    <name evidence="2" type="ORF">J2800_004612</name>
</gene>
<proteinExistence type="predicted"/>
<organism evidence="2 3">
    <name type="scientific">Caulobacter rhizosphaerae</name>
    <dbReference type="NCBI Taxonomy" id="2010972"/>
    <lineage>
        <taxon>Bacteria</taxon>
        <taxon>Pseudomonadati</taxon>
        <taxon>Pseudomonadota</taxon>
        <taxon>Alphaproteobacteria</taxon>
        <taxon>Caulobacterales</taxon>
        <taxon>Caulobacteraceae</taxon>
        <taxon>Caulobacter</taxon>
    </lineage>
</organism>
<keyword evidence="1" id="KW-0812">Transmembrane</keyword>
<keyword evidence="1" id="KW-0472">Membrane</keyword>
<dbReference type="EMBL" id="JAVDRL010000015">
    <property type="protein sequence ID" value="MDR6533842.1"/>
    <property type="molecule type" value="Genomic_DNA"/>
</dbReference>
<comment type="caution">
    <text evidence="2">The sequence shown here is derived from an EMBL/GenBank/DDBJ whole genome shotgun (WGS) entry which is preliminary data.</text>
</comment>
<dbReference type="Proteomes" id="UP001262754">
    <property type="component" value="Unassembled WGS sequence"/>
</dbReference>
<evidence type="ECO:0000256" key="1">
    <source>
        <dbReference type="SAM" id="Phobius"/>
    </source>
</evidence>
<protein>
    <submittedName>
        <fullName evidence="2">Uncharacterized protein</fullName>
    </submittedName>
</protein>
<keyword evidence="1" id="KW-1133">Transmembrane helix</keyword>
<feature type="transmembrane region" description="Helical" evidence="1">
    <location>
        <begin position="21"/>
        <end position="42"/>
    </location>
</feature>
<dbReference type="RefSeq" id="WP_255355534.1">
    <property type="nucleotide sequence ID" value="NZ_BMLD01000020.1"/>
</dbReference>
<evidence type="ECO:0000313" key="3">
    <source>
        <dbReference type="Proteomes" id="UP001262754"/>
    </source>
</evidence>
<name>A0ABU1N6E6_9CAUL</name>
<evidence type="ECO:0000313" key="2">
    <source>
        <dbReference type="EMBL" id="MDR6533842.1"/>
    </source>
</evidence>
<sequence>MTTAAYTYKHRQERHVSLTRLSVILGNLGLWAGLIVGLAILAH</sequence>
<accession>A0ABU1N6E6</accession>
<reference evidence="2 3" key="1">
    <citation type="submission" date="2023-07" db="EMBL/GenBank/DDBJ databases">
        <title>Sorghum-associated microbial communities from plants grown in Nebraska, USA.</title>
        <authorList>
            <person name="Schachtman D."/>
        </authorList>
    </citation>
    <scope>NUCLEOTIDE SEQUENCE [LARGE SCALE GENOMIC DNA]</scope>
    <source>
        <strain evidence="2 3">DS2154</strain>
    </source>
</reference>